<comment type="similarity">
    <text evidence="3">Belongs to the WD repeat MDV1/CAF4 family.</text>
</comment>
<dbReference type="AlphaFoldDB" id="A0AAN6K3A7"/>
<feature type="region of interest" description="Disordered" evidence="7">
    <location>
        <begin position="491"/>
        <end position="612"/>
    </location>
</feature>
<feature type="compositionally biased region" description="Acidic residues" evidence="7">
    <location>
        <begin position="72"/>
        <end position="138"/>
    </location>
</feature>
<evidence type="ECO:0000256" key="6">
    <source>
        <dbReference type="PROSITE-ProRule" id="PRU00221"/>
    </source>
</evidence>
<name>A0AAN6K3A7_9PEZI</name>
<feature type="domain" description="Transcription factor spt8 beta-propeller" evidence="8">
    <location>
        <begin position="202"/>
        <end position="403"/>
    </location>
</feature>
<evidence type="ECO:0000313" key="9">
    <source>
        <dbReference type="EMBL" id="KAK0965611.1"/>
    </source>
</evidence>
<proteinExistence type="inferred from homology"/>
<dbReference type="Proteomes" id="UP001175353">
    <property type="component" value="Unassembled WGS sequence"/>
</dbReference>
<dbReference type="InterPro" id="IPR001680">
    <property type="entry name" value="WD40_rpt"/>
</dbReference>
<protein>
    <recommendedName>
        <fullName evidence="4">Mitochondrial division protein 1</fullName>
    </recommendedName>
</protein>
<feature type="compositionally biased region" description="Acidic residues" evidence="7">
    <location>
        <begin position="530"/>
        <end position="540"/>
    </location>
</feature>
<sequence>MRVLSGTLRYRRSSRRRNVPTDVLDGAGQGGSAVELLWSHVTKPASTEAALREIGEPAMQGSQAPAGGGMADFDDADPAAEDEFENEDEEMEDANEADQDGDADADQDVDAQGDEDEDEDQDNDEDDNGDEEDEDEQPESPSRPPGRAPLLRQAPSGDPAPDPAAILTSPSTHHAAARSPRAGIVASYIPPTRPEALKAQAYEIIPTMAAPQGTSINAVAATPDMRWVFSGGTDGYVRMFNWVETANGKVPLTVAQKHPFVDSVMKAGSLLTYWENEDASMRTPNRGDEAGKWTSPVYSLAVQHEALWLLSGLESGGINLQTCRHQAGTPITTLKEHTSAVSVLALSHNEMQLLSGSWDKNIHDWDLNTGKLIRSFHGADGQISAVEVRPASDVSVPEISQALPEPLNGTFSSNNADRPLANGVFMNGFDSHSIKGDEADAAGSPNGSLFGDNDVGENDHGSLFGEDNAAASGNVFGEEDDDLTRALANDIQETDQDAPGEFDVEMGGMGVGGPVQPPSVLPLIASGADVDGDADADSEPDSSIPAPPAVMNGDGPTVASIHQSPTNSTASASLPNGLPHAHEPLTAPPTDDSTAHTNRNTADLPPQSESTFLSTSIDGTIRIWDRRVSQAVAVLKPWDNTPPWCTGACWSPDGNTFFAGRRNNTVDEYEIRKLSSSRNEPSRQFRFQAGSGPVYAVRAMPNSRHLVCASQDILRIYDLQHESASANSRGRASATPFTILPGHRGGVISAIHVDPRCRFMLSVAGNRGWEGSTTEVLLGYEIGVLDEEGVWHK</sequence>
<feature type="region of interest" description="Disordered" evidence="7">
    <location>
        <begin position="48"/>
        <end position="179"/>
    </location>
</feature>
<feature type="compositionally biased region" description="Basic residues" evidence="7">
    <location>
        <begin position="9"/>
        <end position="18"/>
    </location>
</feature>
<keyword evidence="2" id="KW-0677">Repeat</keyword>
<dbReference type="InterPro" id="IPR057544">
    <property type="entry name" value="Beta-prop_SPT8"/>
</dbReference>
<dbReference type="InterPro" id="IPR036322">
    <property type="entry name" value="WD40_repeat_dom_sf"/>
</dbReference>
<comment type="function">
    <text evidence="5">Involved in mitochondrial fission. Acts as an adapter protein required to form mitochondrial fission complexes. Formation of these complexes is required to promote constriction and fission of the mitochondrial compartment at a late step in mitochondrial division.</text>
</comment>
<comment type="caution">
    <text evidence="9">The sequence shown here is derived from an EMBL/GenBank/DDBJ whole genome shotgun (WGS) entry which is preliminary data.</text>
</comment>
<gene>
    <name evidence="9" type="primary">SPT8_2</name>
    <name evidence="9" type="ORF">LTR91_017910</name>
</gene>
<dbReference type="SUPFAM" id="SSF50978">
    <property type="entry name" value="WD40 repeat-like"/>
    <property type="match status" value="1"/>
</dbReference>
<dbReference type="PROSITE" id="PS50294">
    <property type="entry name" value="WD_REPEATS_REGION"/>
    <property type="match status" value="1"/>
</dbReference>
<dbReference type="EMBL" id="JAUJLE010000241">
    <property type="protein sequence ID" value="KAK0965611.1"/>
    <property type="molecule type" value="Genomic_DNA"/>
</dbReference>
<dbReference type="Gene3D" id="2.130.10.10">
    <property type="entry name" value="YVTN repeat-like/Quinoprotein amine dehydrogenase"/>
    <property type="match status" value="2"/>
</dbReference>
<evidence type="ECO:0000256" key="5">
    <source>
        <dbReference type="ARBA" id="ARBA00043913"/>
    </source>
</evidence>
<feature type="compositionally biased region" description="Acidic residues" evidence="7">
    <location>
        <begin position="492"/>
        <end position="504"/>
    </location>
</feature>
<evidence type="ECO:0000256" key="3">
    <source>
        <dbReference type="ARBA" id="ARBA00038415"/>
    </source>
</evidence>
<evidence type="ECO:0000313" key="10">
    <source>
        <dbReference type="Proteomes" id="UP001175353"/>
    </source>
</evidence>
<reference evidence="9" key="1">
    <citation type="submission" date="2023-06" db="EMBL/GenBank/DDBJ databases">
        <title>Black Yeasts Isolated from many extreme environments.</title>
        <authorList>
            <person name="Coleine C."/>
            <person name="Stajich J.E."/>
            <person name="Selbmann L."/>
        </authorList>
    </citation>
    <scope>NUCLEOTIDE SEQUENCE</scope>
    <source>
        <strain evidence="9">CCFEE 5200</strain>
    </source>
</reference>
<dbReference type="InterPro" id="IPR015943">
    <property type="entry name" value="WD40/YVTN_repeat-like_dom_sf"/>
</dbReference>
<evidence type="ECO:0000259" key="8">
    <source>
        <dbReference type="Pfam" id="PF23798"/>
    </source>
</evidence>
<accession>A0AAN6K3A7</accession>
<dbReference type="Pfam" id="PF23798">
    <property type="entry name" value="Beta-prop_SPT8"/>
    <property type="match status" value="2"/>
</dbReference>
<feature type="compositionally biased region" description="Polar residues" evidence="7">
    <location>
        <begin position="560"/>
        <end position="574"/>
    </location>
</feature>
<feature type="compositionally biased region" description="Low complexity" evidence="7">
    <location>
        <begin position="154"/>
        <end position="165"/>
    </location>
</feature>
<organism evidence="9 10">
    <name type="scientific">Friedmanniomyces endolithicus</name>
    <dbReference type="NCBI Taxonomy" id="329885"/>
    <lineage>
        <taxon>Eukaryota</taxon>
        <taxon>Fungi</taxon>
        <taxon>Dikarya</taxon>
        <taxon>Ascomycota</taxon>
        <taxon>Pezizomycotina</taxon>
        <taxon>Dothideomycetes</taxon>
        <taxon>Dothideomycetidae</taxon>
        <taxon>Mycosphaerellales</taxon>
        <taxon>Teratosphaeriaceae</taxon>
        <taxon>Friedmanniomyces</taxon>
    </lineage>
</organism>
<evidence type="ECO:0000256" key="2">
    <source>
        <dbReference type="ARBA" id="ARBA00022737"/>
    </source>
</evidence>
<keyword evidence="1 6" id="KW-0853">WD repeat</keyword>
<dbReference type="PANTHER" id="PTHR22847">
    <property type="entry name" value="WD40 REPEAT PROTEIN"/>
    <property type="match status" value="1"/>
</dbReference>
<dbReference type="PANTHER" id="PTHR22847:SF637">
    <property type="entry name" value="WD REPEAT DOMAIN 5B"/>
    <property type="match status" value="1"/>
</dbReference>
<keyword evidence="10" id="KW-1185">Reference proteome</keyword>
<feature type="domain" description="Transcription factor spt8 beta-propeller" evidence="8">
    <location>
        <begin position="607"/>
        <end position="782"/>
    </location>
</feature>
<dbReference type="GO" id="GO:0000124">
    <property type="term" value="C:SAGA complex"/>
    <property type="evidence" value="ECO:0007669"/>
    <property type="project" value="TreeGrafter"/>
</dbReference>
<evidence type="ECO:0000256" key="7">
    <source>
        <dbReference type="SAM" id="MobiDB-lite"/>
    </source>
</evidence>
<feature type="repeat" description="WD" evidence="6">
    <location>
        <begin position="334"/>
        <end position="375"/>
    </location>
</feature>
<feature type="region of interest" description="Disordered" evidence="7">
    <location>
        <begin position="1"/>
        <end position="30"/>
    </location>
</feature>
<dbReference type="SMART" id="SM00320">
    <property type="entry name" value="WD40"/>
    <property type="match status" value="6"/>
</dbReference>
<dbReference type="PROSITE" id="PS50082">
    <property type="entry name" value="WD_REPEATS_2"/>
    <property type="match status" value="2"/>
</dbReference>
<evidence type="ECO:0000256" key="4">
    <source>
        <dbReference type="ARBA" id="ARBA00039789"/>
    </source>
</evidence>
<feature type="repeat" description="WD" evidence="6">
    <location>
        <begin position="612"/>
        <end position="634"/>
    </location>
</feature>
<feature type="compositionally biased region" description="Polar residues" evidence="7">
    <location>
        <begin position="591"/>
        <end position="612"/>
    </location>
</feature>
<evidence type="ECO:0000256" key="1">
    <source>
        <dbReference type="ARBA" id="ARBA00022574"/>
    </source>
</evidence>